<feature type="domain" description="BZIP" evidence="3">
    <location>
        <begin position="83"/>
        <end position="146"/>
    </location>
</feature>
<dbReference type="AlphaFoldDB" id="A0A7S3KY69"/>
<feature type="region of interest" description="Disordered" evidence="2">
    <location>
        <begin position="226"/>
        <end position="294"/>
    </location>
</feature>
<dbReference type="CDD" id="cd14686">
    <property type="entry name" value="bZIP"/>
    <property type="match status" value="1"/>
</dbReference>
<dbReference type="PROSITE" id="PS00036">
    <property type="entry name" value="BZIP_BASIC"/>
    <property type="match status" value="1"/>
</dbReference>
<feature type="compositionally biased region" description="Basic and acidic residues" evidence="2">
    <location>
        <begin position="77"/>
        <end position="91"/>
    </location>
</feature>
<dbReference type="Gene3D" id="1.20.5.170">
    <property type="match status" value="1"/>
</dbReference>
<feature type="region of interest" description="Disordered" evidence="2">
    <location>
        <begin position="1"/>
        <end position="54"/>
    </location>
</feature>
<gene>
    <name evidence="4" type="ORF">ACOF00016_LOCUS2720</name>
</gene>
<dbReference type="InterPro" id="IPR046347">
    <property type="entry name" value="bZIP_sf"/>
</dbReference>
<dbReference type="InterPro" id="IPR004827">
    <property type="entry name" value="bZIP"/>
</dbReference>
<protein>
    <recommendedName>
        <fullName evidence="3">BZIP domain-containing protein</fullName>
    </recommendedName>
</protein>
<dbReference type="SMART" id="SM00338">
    <property type="entry name" value="BRLZ"/>
    <property type="match status" value="1"/>
</dbReference>
<proteinExistence type="predicted"/>
<dbReference type="GO" id="GO:0003700">
    <property type="term" value="F:DNA-binding transcription factor activity"/>
    <property type="evidence" value="ECO:0007669"/>
    <property type="project" value="InterPro"/>
</dbReference>
<evidence type="ECO:0000259" key="3">
    <source>
        <dbReference type="PROSITE" id="PS50217"/>
    </source>
</evidence>
<name>A0A7S3KY69_9STRA</name>
<feature type="compositionally biased region" description="Polar residues" evidence="2">
    <location>
        <begin position="1"/>
        <end position="18"/>
    </location>
</feature>
<dbReference type="SUPFAM" id="SSF57959">
    <property type="entry name" value="Leucine zipper domain"/>
    <property type="match status" value="1"/>
</dbReference>
<feature type="compositionally biased region" description="Low complexity" evidence="2">
    <location>
        <begin position="243"/>
        <end position="263"/>
    </location>
</feature>
<reference evidence="4" key="1">
    <citation type="submission" date="2021-01" db="EMBL/GenBank/DDBJ databases">
        <authorList>
            <person name="Corre E."/>
            <person name="Pelletier E."/>
            <person name="Niang G."/>
            <person name="Scheremetjew M."/>
            <person name="Finn R."/>
            <person name="Kale V."/>
            <person name="Holt S."/>
            <person name="Cochrane G."/>
            <person name="Meng A."/>
            <person name="Brown T."/>
            <person name="Cohen L."/>
        </authorList>
    </citation>
    <scope>NUCLEOTIDE SEQUENCE</scope>
    <source>
        <strain evidence="4">CCMP127</strain>
    </source>
</reference>
<feature type="coiled-coil region" evidence="1">
    <location>
        <begin position="122"/>
        <end position="149"/>
    </location>
</feature>
<feature type="region of interest" description="Disordered" evidence="2">
    <location>
        <begin position="67"/>
        <end position="99"/>
    </location>
</feature>
<organism evidence="4">
    <name type="scientific">Amphora coffeiformis</name>
    <dbReference type="NCBI Taxonomy" id="265554"/>
    <lineage>
        <taxon>Eukaryota</taxon>
        <taxon>Sar</taxon>
        <taxon>Stramenopiles</taxon>
        <taxon>Ochrophyta</taxon>
        <taxon>Bacillariophyta</taxon>
        <taxon>Bacillariophyceae</taxon>
        <taxon>Bacillariophycidae</taxon>
        <taxon>Thalassiophysales</taxon>
        <taxon>Catenulaceae</taxon>
        <taxon>Amphora</taxon>
    </lineage>
</organism>
<sequence>MMNSNTNQEDPSISQETAESGGVTSEGPDSGIDDGLNRRPVGRRKDGRNYVQKNSLTEAELLAAREQTRTNLKRKAKTELTEDDKKEDRRAANRLSAFQSRQRRKMIIEDLQKTVGEQSKHNADQAKEIAELKRQLQAARQENELMRHQMTGGAGTSGFGSSQLFGGAGHIPGGNPLLQLGQSQMNFQQNQLLQNAMLQNALLFSAQAQQQARGNQQNGNAMQQANNMQPMANGTGPKADLVPNVQMPQNNNDPQQEQQQTPQVSLPNVVANSDSDNQTTNDEPQMEKTALTTV</sequence>
<dbReference type="Pfam" id="PF00170">
    <property type="entry name" value="bZIP_1"/>
    <property type="match status" value="1"/>
</dbReference>
<keyword evidence="1" id="KW-0175">Coiled coil</keyword>
<dbReference type="PROSITE" id="PS50217">
    <property type="entry name" value="BZIP"/>
    <property type="match status" value="1"/>
</dbReference>
<evidence type="ECO:0000256" key="2">
    <source>
        <dbReference type="SAM" id="MobiDB-lite"/>
    </source>
</evidence>
<feature type="compositionally biased region" description="Polar residues" evidence="2">
    <location>
        <begin position="264"/>
        <end position="283"/>
    </location>
</feature>
<evidence type="ECO:0000256" key="1">
    <source>
        <dbReference type="SAM" id="Coils"/>
    </source>
</evidence>
<dbReference type="EMBL" id="HBIM01003137">
    <property type="protein sequence ID" value="CAE0404613.1"/>
    <property type="molecule type" value="Transcribed_RNA"/>
</dbReference>
<accession>A0A7S3KY69</accession>
<evidence type="ECO:0000313" key="4">
    <source>
        <dbReference type="EMBL" id="CAE0404613.1"/>
    </source>
</evidence>